<evidence type="ECO:0000259" key="6">
    <source>
        <dbReference type="Pfam" id="PF12874"/>
    </source>
</evidence>
<evidence type="ECO:0000313" key="8">
    <source>
        <dbReference type="Proteomes" id="UP000011083"/>
    </source>
</evidence>
<dbReference type="KEGG" id="acan:ACA1_390750"/>
<proteinExistence type="predicted"/>
<accession>L8GQ13</accession>
<evidence type="ECO:0000256" key="4">
    <source>
        <dbReference type="ARBA" id="ARBA00023242"/>
    </source>
</evidence>
<keyword evidence="8" id="KW-1185">Reference proteome</keyword>
<dbReference type="GO" id="GO:0005681">
    <property type="term" value="C:spliceosomal complex"/>
    <property type="evidence" value="ECO:0007669"/>
    <property type="project" value="InterPro"/>
</dbReference>
<dbReference type="AlphaFoldDB" id="L8GQ13"/>
<dbReference type="RefSeq" id="XP_004336751.1">
    <property type="nucleotide sequence ID" value="XM_004336703.1"/>
</dbReference>
<dbReference type="STRING" id="1257118.L8GQ13"/>
<sequence length="181" mass="20518">MSAEDGYGKEVKKSHPFRRKWDKEFYEKKARERQEGEEEVEPEQDHPAFKNRGPVLTGAGKPVLPPHLRKPLKAREYQVDTDAKLGKAQVVVPGTATSNQAGFYCDVCDCIVKDSANYLDHINGKKRTLFPPSGAALAATRLPEIPGEEWAKCPQQERNLKYALFWLTPLALQINERWASR</sequence>
<keyword evidence="2" id="KW-0863">Zinc-finger</keyword>
<dbReference type="GO" id="GO:0008270">
    <property type="term" value="F:zinc ion binding"/>
    <property type="evidence" value="ECO:0007669"/>
    <property type="project" value="UniProtKB-KW"/>
</dbReference>
<feature type="compositionally biased region" description="Basic and acidic residues" evidence="5">
    <location>
        <begin position="23"/>
        <end position="34"/>
    </location>
</feature>
<reference evidence="7 8" key="1">
    <citation type="journal article" date="2013" name="Genome Biol.">
        <title>Genome of Acanthamoeba castellanii highlights extensive lateral gene transfer and early evolution of tyrosine kinase signaling.</title>
        <authorList>
            <person name="Clarke M."/>
            <person name="Lohan A.J."/>
            <person name="Liu B."/>
            <person name="Lagkouvardos I."/>
            <person name="Roy S."/>
            <person name="Zafar N."/>
            <person name="Bertelli C."/>
            <person name="Schilde C."/>
            <person name="Kianianmomeni A."/>
            <person name="Burglin T.R."/>
            <person name="Frech C."/>
            <person name="Turcotte B."/>
            <person name="Kopec K.O."/>
            <person name="Synnott J.M."/>
            <person name="Choo C."/>
            <person name="Paponov I."/>
            <person name="Finkler A."/>
            <person name="Soon Heng Tan C."/>
            <person name="Hutchins A.P."/>
            <person name="Weinmeier T."/>
            <person name="Rattei T."/>
            <person name="Chu J.S."/>
            <person name="Gimenez G."/>
            <person name="Irimia M."/>
            <person name="Rigden D.J."/>
            <person name="Fitzpatrick D.A."/>
            <person name="Lorenzo-Morales J."/>
            <person name="Bateman A."/>
            <person name="Chiu C.H."/>
            <person name="Tang P."/>
            <person name="Hegemann P."/>
            <person name="Fromm H."/>
            <person name="Raoult D."/>
            <person name="Greub G."/>
            <person name="Miranda-Saavedra D."/>
            <person name="Chen N."/>
            <person name="Nash P."/>
            <person name="Ginger M.L."/>
            <person name="Horn M."/>
            <person name="Schaap P."/>
            <person name="Caler L."/>
            <person name="Loftus B."/>
        </authorList>
    </citation>
    <scope>NUCLEOTIDE SEQUENCE [LARGE SCALE GENOMIC DNA]</scope>
    <source>
        <strain evidence="7 8">Neff</strain>
    </source>
</reference>
<dbReference type="PANTHER" id="PTHR45986:SF1">
    <property type="entry name" value="ZINC FINGER MATRIN-TYPE PROTEIN 2"/>
    <property type="match status" value="1"/>
</dbReference>
<dbReference type="Pfam" id="PF12874">
    <property type="entry name" value="zf-met"/>
    <property type="match status" value="1"/>
</dbReference>
<dbReference type="EMBL" id="KB008044">
    <property type="protein sequence ID" value="ELR14738.1"/>
    <property type="molecule type" value="Genomic_DNA"/>
</dbReference>
<dbReference type="GO" id="GO:0000398">
    <property type="term" value="P:mRNA splicing, via spliceosome"/>
    <property type="evidence" value="ECO:0007669"/>
    <property type="project" value="InterPro"/>
</dbReference>
<dbReference type="Proteomes" id="UP000011083">
    <property type="component" value="Unassembled WGS sequence"/>
</dbReference>
<feature type="region of interest" description="Disordered" evidence="5">
    <location>
        <begin position="23"/>
        <end position="67"/>
    </location>
</feature>
<evidence type="ECO:0000256" key="1">
    <source>
        <dbReference type="ARBA" id="ARBA00022723"/>
    </source>
</evidence>
<name>L8GQ13_ACACF</name>
<feature type="domain" description="C2H2-type" evidence="6">
    <location>
        <begin position="103"/>
        <end position="126"/>
    </location>
</feature>
<gene>
    <name evidence="7" type="ORF">ACA1_390750</name>
</gene>
<protein>
    <recommendedName>
        <fullName evidence="6">C2H2-type domain-containing protein</fullName>
    </recommendedName>
</protein>
<organism evidence="7 8">
    <name type="scientific">Acanthamoeba castellanii (strain ATCC 30010 / Neff)</name>
    <dbReference type="NCBI Taxonomy" id="1257118"/>
    <lineage>
        <taxon>Eukaryota</taxon>
        <taxon>Amoebozoa</taxon>
        <taxon>Discosea</taxon>
        <taxon>Longamoebia</taxon>
        <taxon>Centramoebida</taxon>
        <taxon>Acanthamoebidae</taxon>
        <taxon>Acanthamoeba</taxon>
    </lineage>
</organism>
<dbReference type="GO" id="GO:0046540">
    <property type="term" value="C:U4/U6 x U5 tri-snRNP complex"/>
    <property type="evidence" value="ECO:0007669"/>
    <property type="project" value="TreeGrafter"/>
</dbReference>
<evidence type="ECO:0000256" key="2">
    <source>
        <dbReference type="ARBA" id="ARBA00022771"/>
    </source>
</evidence>
<dbReference type="VEuPathDB" id="AmoebaDB:ACA1_390750"/>
<dbReference type="GeneID" id="14915372"/>
<keyword evidence="4" id="KW-0539">Nucleus</keyword>
<dbReference type="OrthoDB" id="30343at2759"/>
<evidence type="ECO:0000313" key="7">
    <source>
        <dbReference type="EMBL" id="ELR14738.1"/>
    </source>
</evidence>
<dbReference type="SUPFAM" id="SSF57667">
    <property type="entry name" value="beta-beta-alpha zinc fingers"/>
    <property type="match status" value="1"/>
</dbReference>
<dbReference type="InterPro" id="IPR013087">
    <property type="entry name" value="Znf_C2H2_type"/>
</dbReference>
<evidence type="ECO:0000256" key="5">
    <source>
        <dbReference type="SAM" id="MobiDB-lite"/>
    </source>
</evidence>
<dbReference type="InterPro" id="IPR036236">
    <property type="entry name" value="Znf_C2H2_sf"/>
</dbReference>
<keyword evidence="1" id="KW-0479">Metal-binding</keyword>
<dbReference type="InterPro" id="IPR040107">
    <property type="entry name" value="Snu23"/>
</dbReference>
<evidence type="ECO:0000256" key="3">
    <source>
        <dbReference type="ARBA" id="ARBA00022833"/>
    </source>
</evidence>
<keyword evidence="3" id="KW-0862">Zinc</keyword>
<dbReference type="PANTHER" id="PTHR45986">
    <property type="entry name" value="ZINC FINGER MATRIN-TYPE PROTEIN 2"/>
    <property type="match status" value="1"/>
</dbReference>